<dbReference type="PROSITE" id="PS00211">
    <property type="entry name" value="ABC_TRANSPORTER_1"/>
    <property type="match status" value="1"/>
</dbReference>
<dbReference type="PANTHER" id="PTHR42711:SF19">
    <property type="entry name" value="DOXORUBICIN RESISTANCE ATP-BINDING PROTEIN DRRA"/>
    <property type="match status" value="1"/>
</dbReference>
<dbReference type="Proteomes" id="UP001595755">
    <property type="component" value="Unassembled WGS sequence"/>
</dbReference>
<evidence type="ECO:0000256" key="5">
    <source>
        <dbReference type="ARBA" id="ARBA00022840"/>
    </source>
</evidence>
<protein>
    <submittedName>
        <fullName evidence="10">ABC transporter ATP-binding protein</fullName>
    </submittedName>
</protein>
<comment type="subcellular location">
    <subcellularLocation>
        <location evidence="1">Cell membrane</location>
        <topology evidence="1">Peripheral membrane protein</topology>
        <orientation evidence="1">Cytoplasmic side</orientation>
    </subcellularLocation>
</comment>
<dbReference type="InterPro" id="IPR027417">
    <property type="entry name" value="P-loop_NTPase"/>
</dbReference>
<evidence type="ECO:0000256" key="2">
    <source>
        <dbReference type="ARBA" id="ARBA00022448"/>
    </source>
</evidence>
<evidence type="ECO:0000259" key="9">
    <source>
        <dbReference type="PROSITE" id="PS50893"/>
    </source>
</evidence>
<dbReference type="SUPFAM" id="SSF52540">
    <property type="entry name" value="P-loop containing nucleoside triphosphate hydrolases"/>
    <property type="match status" value="1"/>
</dbReference>
<comment type="similarity">
    <text evidence="8">Belongs to the ABC transporter superfamily. Drug exporter-1 (DrugE1) (TC 3.A.1.105) family.</text>
</comment>
<comment type="caution">
    <text evidence="10">The sequence shown here is derived from an EMBL/GenBank/DDBJ whole genome shotgun (WGS) entry which is preliminary data.</text>
</comment>
<dbReference type="EMBL" id="JBHSED010000017">
    <property type="protein sequence ID" value="MFC4303999.1"/>
    <property type="molecule type" value="Genomic_DNA"/>
</dbReference>
<gene>
    <name evidence="10" type="ORF">ACFO1S_11170</name>
</gene>
<evidence type="ECO:0000256" key="3">
    <source>
        <dbReference type="ARBA" id="ARBA00022475"/>
    </source>
</evidence>
<dbReference type="InterPro" id="IPR050763">
    <property type="entry name" value="ABC_transporter_ATP-binding"/>
</dbReference>
<evidence type="ECO:0000256" key="4">
    <source>
        <dbReference type="ARBA" id="ARBA00022741"/>
    </source>
</evidence>
<dbReference type="InterPro" id="IPR003593">
    <property type="entry name" value="AAA+_ATPase"/>
</dbReference>
<accession>A0ABV8SBW1</accession>
<dbReference type="SMART" id="SM00382">
    <property type="entry name" value="AAA"/>
    <property type="match status" value="1"/>
</dbReference>
<dbReference type="RefSeq" id="WP_204605781.1">
    <property type="nucleotide sequence ID" value="NZ_JBHSED010000017.1"/>
</dbReference>
<sequence>MRYAIETHDLRKSFGTYEAVQGVDLTVRQGEIFALLGPNGAGKTTVIRMLTTLLRPDGGSARVLGCDVATDAGQVRRRIGITGQSAALDEGLTGRQNLLLFAGLSGHSLKEARAMAAELLDSFGLAEAGDRTVSAYSGGMRRRLDLAAGLLSQPEVLFLDEPTTGLDPQSRYELWETVRRLAKQGTTVLLTTQYLEEADRLADRIAFISQGRIIASGTPEQLKASTGGKTLTIRLGAGSDPASVCRLLANEHGLIGQPSEDGTSVKAAVQHAASAHAAIGALLVSPATIDDFMLSDPSLDDVFFALTAARGKGETSP</sequence>
<evidence type="ECO:0000256" key="7">
    <source>
        <dbReference type="ARBA" id="ARBA00023136"/>
    </source>
</evidence>
<dbReference type="NCBIfam" id="TIGR01188">
    <property type="entry name" value="drrA"/>
    <property type="match status" value="1"/>
</dbReference>
<feature type="domain" description="ABC transporter" evidence="9">
    <location>
        <begin position="5"/>
        <end position="235"/>
    </location>
</feature>
<evidence type="ECO:0000256" key="8">
    <source>
        <dbReference type="ARBA" id="ARBA00049985"/>
    </source>
</evidence>
<keyword evidence="4" id="KW-0547">Nucleotide-binding</keyword>
<dbReference type="Gene3D" id="3.40.50.300">
    <property type="entry name" value="P-loop containing nucleotide triphosphate hydrolases"/>
    <property type="match status" value="1"/>
</dbReference>
<keyword evidence="2" id="KW-0813">Transport</keyword>
<organism evidence="10 11">
    <name type="scientific">Cohnella boryungensis</name>
    <dbReference type="NCBI Taxonomy" id="768479"/>
    <lineage>
        <taxon>Bacteria</taxon>
        <taxon>Bacillati</taxon>
        <taxon>Bacillota</taxon>
        <taxon>Bacilli</taxon>
        <taxon>Bacillales</taxon>
        <taxon>Paenibacillaceae</taxon>
        <taxon>Cohnella</taxon>
    </lineage>
</organism>
<evidence type="ECO:0000256" key="1">
    <source>
        <dbReference type="ARBA" id="ARBA00004413"/>
    </source>
</evidence>
<dbReference type="PROSITE" id="PS50893">
    <property type="entry name" value="ABC_TRANSPORTER_2"/>
    <property type="match status" value="1"/>
</dbReference>
<name>A0ABV8SBW1_9BACL</name>
<keyword evidence="7" id="KW-0472">Membrane</keyword>
<dbReference type="InterPro" id="IPR017871">
    <property type="entry name" value="ABC_transporter-like_CS"/>
</dbReference>
<keyword evidence="5 10" id="KW-0067">ATP-binding</keyword>
<proteinExistence type="inferred from homology"/>
<evidence type="ECO:0000313" key="11">
    <source>
        <dbReference type="Proteomes" id="UP001595755"/>
    </source>
</evidence>
<keyword evidence="3" id="KW-1003">Cell membrane</keyword>
<dbReference type="GO" id="GO:0005524">
    <property type="term" value="F:ATP binding"/>
    <property type="evidence" value="ECO:0007669"/>
    <property type="project" value="UniProtKB-KW"/>
</dbReference>
<evidence type="ECO:0000313" key="10">
    <source>
        <dbReference type="EMBL" id="MFC4303999.1"/>
    </source>
</evidence>
<dbReference type="InterPro" id="IPR005894">
    <property type="entry name" value="DrrA"/>
</dbReference>
<dbReference type="Pfam" id="PF00005">
    <property type="entry name" value="ABC_tran"/>
    <property type="match status" value="1"/>
</dbReference>
<reference evidence="11" key="1">
    <citation type="journal article" date="2019" name="Int. J. Syst. Evol. Microbiol.">
        <title>The Global Catalogue of Microorganisms (GCM) 10K type strain sequencing project: providing services to taxonomists for standard genome sequencing and annotation.</title>
        <authorList>
            <consortium name="The Broad Institute Genomics Platform"/>
            <consortium name="The Broad Institute Genome Sequencing Center for Infectious Disease"/>
            <person name="Wu L."/>
            <person name="Ma J."/>
        </authorList>
    </citation>
    <scope>NUCLEOTIDE SEQUENCE [LARGE SCALE GENOMIC DNA]</scope>
    <source>
        <strain evidence="11">CGMCC 4.1641</strain>
    </source>
</reference>
<dbReference type="InterPro" id="IPR003439">
    <property type="entry name" value="ABC_transporter-like_ATP-bd"/>
</dbReference>
<dbReference type="PANTHER" id="PTHR42711">
    <property type="entry name" value="ABC TRANSPORTER ATP-BINDING PROTEIN"/>
    <property type="match status" value="1"/>
</dbReference>
<keyword evidence="11" id="KW-1185">Reference proteome</keyword>
<keyword evidence="6" id="KW-1278">Translocase</keyword>
<evidence type="ECO:0000256" key="6">
    <source>
        <dbReference type="ARBA" id="ARBA00022967"/>
    </source>
</evidence>